<feature type="domain" description="Hydrogen maturase F dimerization" evidence="1">
    <location>
        <begin position="1"/>
        <end position="99"/>
    </location>
</feature>
<gene>
    <name evidence="3" type="ORF">IAC47_05620</name>
</gene>
<dbReference type="Proteomes" id="UP000824267">
    <property type="component" value="Unassembled WGS sequence"/>
</dbReference>
<reference evidence="3" key="2">
    <citation type="submission" date="2021-04" db="EMBL/GenBank/DDBJ databases">
        <authorList>
            <person name="Gilroy R."/>
        </authorList>
    </citation>
    <scope>NUCLEOTIDE SEQUENCE</scope>
    <source>
        <strain evidence="3">Gambia16-930</strain>
    </source>
</reference>
<dbReference type="Gene3D" id="3.40.50.11420">
    <property type="match status" value="1"/>
</dbReference>
<evidence type="ECO:0000313" key="4">
    <source>
        <dbReference type="Proteomes" id="UP000824267"/>
    </source>
</evidence>
<evidence type="ECO:0000259" key="1">
    <source>
        <dbReference type="Pfam" id="PF18128"/>
    </source>
</evidence>
<comment type="caution">
    <text evidence="3">The sequence shown here is derived from an EMBL/GenBank/DDBJ whole genome shotgun (WGS) entry which is preliminary data.</text>
</comment>
<dbReference type="Pfam" id="PF18133">
    <property type="entry name" value="HydF_tetramer"/>
    <property type="match status" value="1"/>
</dbReference>
<proteinExistence type="predicted"/>
<accession>A0A9D1UID6</accession>
<feature type="domain" description="Hydrogen maturase F tetramerization" evidence="2">
    <location>
        <begin position="103"/>
        <end position="219"/>
    </location>
</feature>
<feature type="non-terminal residue" evidence="3">
    <location>
        <position position="1"/>
    </location>
</feature>
<dbReference type="InterPro" id="IPR040644">
    <property type="entry name" value="HydF_tetramer"/>
</dbReference>
<name>A0A9D1UID6_9BACT</name>
<sequence>LLEDIVKKGDVVLLVTPIDSSAPKGRMILPQVQMTREVLDRDCVCCTVKETELEYVLKDKGIKPDLVITDSQVFDFVNRTIPADIPLTSFSVLLARLKGNFEAYLKGTPYLDKLKDGDKVLMLESCTHQPTCEDIGRVKLPNWIRKYTGRDLSFEAVSGLDRIKTPLTEYAMVIQCGGCVATAKQIRSRLLPALENNIPVSNYGLCIAYIHGIFSRAVDVFK</sequence>
<dbReference type="AlphaFoldDB" id="A0A9D1UID6"/>
<organism evidence="3 4">
    <name type="scientific">Candidatus Onthomorpha intestinigallinarum</name>
    <dbReference type="NCBI Taxonomy" id="2840880"/>
    <lineage>
        <taxon>Bacteria</taxon>
        <taxon>Pseudomonadati</taxon>
        <taxon>Bacteroidota</taxon>
        <taxon>Bacteroidia</taxon>
        <taxon>Bacteroidales</taxon>
        <taxon>Candidatus Onthomorpha</taxon>
    </lineage>
</organism>
<evidence type="ECO:0000259" key="2">
    <source>
        <dbReference type="Pfam" id="PF18133"/>
    </source>
</evidence>
<evidence type="ECO:0000313" key="3">
    <source>
        <dbReference type="EMBL" id="HIW87736.1"/>
    </source>
</evidence>
<protein>
    <submittedName>
        <fullName evidence="3">[FeFe] hydrogenase H-cluster maturation GTPase HydF</fullName>
    </submittedName>
</protein>
<dbReference type="Gene3D" id="3.40.50.11410">
    <property type="match status" value="1"/>
</dbReference>
<dbReference type="EMBL" id="DXGG01000176">
    <property type="protein sequence ID" value="HIW87736.1"/>
    <property type="molecule type" value="Genomic_DNA"/>
</dbReference>
<reference evidence="3" key="1">
    <citation type="journal article" date="2021" name="PeerJ">
        <title>Extensive microbial diversity within the chicken gut microbiome revealed by metagenomics and culture.</title>
        <authorList>
            <person name="Gilroy R."/>
            <person name="Ravi A."/>
            <person name="Getino M."/>
            <person name="Pursley I."/>
            <person name="Horton D.L."/>
            <person name="Alikhan N.F."/>
            <person name="Baker D."/>
            <person name="Gharbi K."/>
            <person name="Hall N."/>
            <person name="Watson M."/>
            <person name="Adriaenssens E.M."/>
            <person name="Foster-Nyarko E."/>
            <person name="Jarju S."/>
            <person name="Secka A."/>
            <person name="Antonio M."/>
            <person name="Oren A."/>
            <person name="Chaudhuri R.R."/>
            <person name="La Ragione R."/>
            <person name="Hildebrand F."/>
            <person name="Pallen M.J."/>
        </authorList>
    </citation>
    <scope>NUCLEOTIDE SEQUENCE</scope>
    <source>
        <strain evidence="3">Gambia16-930</strain>
    </source>
</reference>
<dbReference type="InterPro" id="IPR041606">
    <property type="entry name" value="HydF_dimer"/>
</dbReference>
<dbReference type="Pfam" id="PF18128">
    <property type="entry name" value="HydF_dimer"/>
    <property type="match status" value="1"/>
</dbReference>